<name>A0A381N1R4_9ZZZZ</name>
<dbReference type="AlphaFoldDB" id="A0A381N1R4"/>
<reference evidence="1" key="1">
    <citation type="submission" date="2018-05" db="EMBL/GenBank/DDBJ databases">
        <authorList>
            <person name="Lanie J.A."/>
            <person name="Ng W.-L."/>
            <person name="Kazmierczak K.M."/>
            <person name="Andrzejewski T.M."/>
            <person name="Davidsen T.M."/>
            <person name="Wayne K.J."/>
            <person name="Tettelin H."/>
            <person name="Glass J.I."/>
            <person name="Rusch D."/>
            <person name="Podicherti R."/>
            <person name="Tsui H.-C.T."/>
            <person name="Winkler M.E."/>
        </authorList>
    </citation>
    <scope>NUCLEOTIDE SEQUENCE</scope>
</reference>
<sequence>MSAEADIEGKQIQMFDKLAGHKPN</sequence>
<protein>
    <submittedName>
        <fullName evidence="1">Uncharacterized protein</fullName>
    </submittedName>
</protein>
<evidence type="ECO:0000313" key="1">
    <source>
        <dbReference type="EMBL" id="SUZ48542.1"/>
    </source>
</evidence>
<proteinExistence type="predicted"/>
<dbReference type="EMBL" id="UINC01000073">
    <property type="protein sequence ID" value="SUZ48542.1"/>
    <property type="molecule type" value="Genomic_DNA"/>
</dbReference>
<organism evidence="1">
    <name type="scientific">marine metagenome</name>
    <dbReference type="NCBI Taxonomy" id="408172"/>
    <lineage>
        <taxon>unclassified sequences</taxon>
        <taxon>metagenomes</taxon>
        <taxon>ecological metagenomes</taxon>
    </lineage>
</organism>
<accession>A0A381N1R4</accession>
<gene>
    <name evidence="1" type="ORF">METZ01_LOCUS1396</name>
</gene>